<dbReference type="PANTHER" id="PTHR45745:SF1">
    <property type="entry name" value="PHOSPHOGLUCOMUTASE 2B-RELATED"/>
    <property type="match status" value="1"/>
</dbReference>
<dbReference type="RefSeq" id="WP_377306869.1">
    <property type="nucleotide sequence ID" value="NZ_JBHSMK010000011.1"/>
</dbReference>
<dbReference type="SUPFAM" id="SSF53738">
    <property type="entry name" value="Phosphoglucomutase, first 3 domains"/>
    <property type="match status" value="3"/>
</dbReference>
<dbReference type="InterPro" id="IPR005846">
    <property type="entry name" value="A-D-PHexomutase_a/b/a-III"/>
</dbReference>
<comment type="caution">
    <text evidence="13">The sequence shown here is derived from an EMBL/GenBank/DDBJ whole genome shotgun (WGS) entry which is preliminary data.</text>
</comment>
<evidence type="ECO:0000313" key="14">
    <source>
        <dbReference type="Proteomes" id="UP001596013"/>
    </source>
</evidence>
<evidence type="ECO:0000259" key="9">
    <source>
        <dbReference type="Pfam" id="PF00408"/>
    </source>
</evidence>
<evidence type="ECO:0000256" key="4">
    <source>
        <dbReference type="ARBA" id="ARBA00022723"/>
    </source>
</evidence>
<keyword evidence="6 13" id="KW-0413">Isomerase</keyword>
<sequence>MSQKISPLAGKPAPKSILVDVPKLLAAYVDLKPDPSVPAQRVAFGTSGHRGSSFERSFNEAHILAISQAICEYRQSKGIDGPLFIGADTHALSQPAFENALEVLAANGVRTMISTAGEFTPTPAISHAILVYNKGRDAGFADGIVITPSHNPPDNGGFKYNPTNGGPADTDITKWVENRANALLEGGLKGVKRMPYAQARKAATTQEHDYLNTYVADLASIIDFDLIRRAGVHMGVDPLGGAGVLYWAPIAERYKLDLTVVSDEVDPQFAFMSVDWDGKIRMDPSSKYAMQRLIGSKDQYDVAFACDTDHDRHGVVARSSGLMEPNHYLSVLIDYLYRHRPQWGAHAAVGKTVVSTALIDRVVQRLSRQLYEVPVGFKWFSEGLFDGSLGFGCEESAGASLLRRDGSVWTTDKDGLVPALLSAEITAREGRDPGELYARLTDELGKPYANRVEAAATPAQKAKLAKLSPGQLKSDQLAGEKIEQVLDKAPGNGAAIGGIKAIAASGWFAARPSGTEAIYKIYAESFKSEEHLQSLLAEAQKIVDSAIA</sequence>
<keyword evidence="14" id="KW-1185">Reference proteome</keyword>
<evidence type="ECO:0000256" key="3">
    <source>
        <dbReference type="ARBA" id="ARBA00022553"/>
    </source>
</evidence>
<dbReference type="EMBL" id="JBHSMK010000011">
    <property type="protein sequence ID" value="MFC5438251.1"/>
    <property type="molecule type" value="Genomic_DNA"/>
</dbReference>
<accession>A0ABW0JRF5</accession>
<dbReference type="NCBIfam" id="TIGR01132">
    <property type="entry name" value="pgm"/>
    <property type="match status" value="1"/>
</dbReference>
<dbReference type="Pfam" id="PF02879">
    <property type="entry name" value="PGM_PMM_II"/>
    <property type="match status" value="1"/>
</dbReference>
<dbReference type="EC" id="5.4.2.2" evidence="7"/>
<evidence type="ECO:0000259" key="10">
    <source>
        <dbReference type="Pfam" id="PF02878"/>
    </source>
</evidence>
<feature type="domain" description="Alpha-D-phosphohexomutase alpha/beta/alpha" evidence="10">
    <location>
        <begin position="42"/>
        <end position="182"/>
    </location>
</feature>
<dbReference type="Pfam" id="PF02878">
    <property type="entry name" value="PGM_PMM_I"/>
    <property type="match status" value="1"/>
</dbReference>
<dbReference type="InterPro" id="IPR016066">
    <property type="entry name" value="A-D-PHexomutase_CS"/>
</dbReference>
<keyword evidence="4 8" id="KW-0479">Metal-binding</keyword>
<dbReference type="Pfam" id="PF02880">
    <property type="entry name" value="PGM_PMM_III"/>
    <property type="match status" value="1"/>
</dbReference>
<evidence type="ECO:0000259" key="12">
    <source>
        <dbReference type="Pfam" id="PF02880"/>
    </source>
</evidence>
<evidence type="ECO:0000256" key="5">
    <source>
        <dbReference type="ARBA" id="ARBA00022842"/>
    </source>
</evidence>
<evidence type="ECO:0000259" key="11">
    <source>
        <dbReference type="Pfam" id="PF02879"/>
    </source>
</evidence>
<gene>
    <name evidence="13" type="primary">pgm</name>
    <name evidence="13" type="ORF">ACFPME_16950</name>
</gene>
<dbReference type="InterPro" id="IPR005844">
    <property type="entry name" value="A-D-PHexomutase_a/b/a-I"/>
</dbReference>
<keyword evidence="3" id="KW-0597">Phosphoprotein</keyword>
<protein>
    <recommendedName>
        <fullName evidence="7">Phosphoglucomutase</fullName>
        <ecNumber evidence="7">5.4.2.2</ecNumber>
    </recommendedName>
</protein>
<dbReference type="SUPFAM" id="SSF55957">
    <property type="entry name" value="Phosphoglucomutase, C-terminal domain"/>
    <property type="match status" value="1"/>
</dbReference>
<proteinExistence type="inferred from homology"/>
<keyword evidence="5 8" id="KW-0460">Magnesium</keyword>
<reference evidence="14" key="1">
    <citation type="journal article" date="2019" name="Int. J. Syst. Evol. Microbiol.">
        <title>The Global Catalogue of Microorganisms (GCM) 10K type strain sequencing project: providing services to taxonomists for standard genome sequencing and annotation.</title>
        <authorList>
            <consortium name="The Broad Institute Genomics Platform"/>
            <consortium name="The Broad Institute Genome Sequencing Center for Infectious Disease"/>
            <person name="Wu L."/>
            <person name="Ma J."/>
        </authorList>
    </citation>
    <scope>NUCLEOTIDE SEQUENCE [LARGE SCALE GENOMIC DNA]</scope>
    <source>
        <strain evidence="14">JCM 17130</strain>
    </source>
</reference>
<dbReference type="Gene3D" id="3.40.120.10">
    <property type="entry name" value="Alpha-D-Glucose-1,6-Bisphosphate, subunit A, domain 3"/>
    <property type="match status" value="3"/>
</dbReference>
<evidence type="ECO:0000256" key="8">
    <source>
        <dbReference type="RuleBase" id="RU004326"/>
    </source>
</evidence>
<evidence type="ECO:0000256" key="2">
    <source>
        <dbReference type="ARBA" id="ARBA00010231"/>
    </source>
</evidence>
<comment type="similarity">
    <text evidence="2 8">Belongs to the phosphohexose mutase family.</text>
</comment>
<feature type="domain" description="Alpha-D-phosphohexomutase alpha/beta/alpha" evidence="12">
    <location>
        <begin position="325"/>
        <end position="441"/>
    </location>
</feature>
<feature type="domain" description="Alpha-D-phosphohexomutase alpha/beta/alpha" evidence="11">
    <location>
        <begin position="213"/>
        <end position="316"/>
    </location>
</feature>
<evidence type="ECO:0000256" key="1">
    <source>
        <dbReference type="ARBA" id="ARBA00001946"/>
    </source>
</evidence>
<feature type="domain" description="Alpha-D-phosphohexomutase C-terminal" evidence="9">
    <location>
        <begin position="488"/>
        <end position="538"/>
    </location>
</feature>
<name>A0ABW0JRF5_9GAMM</name>
<dbReference type="GO" id="GO:0004614">
    <property type="term" value="F:phosphoglucomutase activity"/>
    <property type="evidence" value="ECO:0007669"/>
    <property type="project" value="UniProtKB-EC"/>
</dbReference>
<evidence type="ECO:0000256" key="6">
    <source>
        <dbReference type="ARBA" id="ARBA00023235"/>
    </source>
</evidence>
<dbReference type="InterPro" id="IPR005843">
    <property type="entry name" value="A-D-PHexomutase_C"/>
</dbReference>
<comment type="cofactor">
    <cofactor evidence="1">
        <name>Mg(2+)</name>
        <dbReference type="ChEBI" id="CHEBI:18420"/>
    </cofactor>
</comment>
<dbReference type="InterPro" id="IPR016055">
    <property type="entry name" value="A-D-PHexomutase_a/b/a-I/II/III"/>
</dbReference>
<dbReference type="PROSITE" id="PS00710">
    <property type="entry name" value="PGM_PMM"/>
    <property type="match status" value="1"/>
</dbReference>
<dbReference type="Proteomes" id="UP001596013">
    <property type="component" value="Unassembled WGS sequence"/>
</dbReference>
<dbReference type="InterPro" id="IPR005845">
    <property type="entry name" value="A-D-PHexomutase_a/b/a-II"/>
</dbReference>
<dbReference type="Pfam" id="PF00408">
    <property type="entry name" value="PGM_PMM_IV"/>
    <property type="match status" value="1"/>
</dbReference>
<organism evidence="13 14">
    <name type="scientific">Rhodanobacter umsongensis</name>
    <dbReference type="NCBI Taxonomy" id="633153"/>
    <lineage>
        <taxon>Bacteria</taxon>
        <taxon>Pseudomonadati</taxon>
        <taxon>Pseudomonadota</taxon>
        <taxon>Gammaproteobacteria</taxon>
        <taxon>Lysobacterales</taxon>
        <taxon>Rhodanobacteraceae</taxon>
        <taxon>Rhodanobacter</taxon>
    </lineage>
</organism>
<dbReference type="PANTHER" id="PTHR45745">
    <property type="entry name" value="PHOSPHOMANNOMUTASE 45A"/>
    <property type="match status" value="1"/>
</dbReference>
<evidence type="ECO:0000313" key="13">
    <source>
        <dbReference type="EMBL" id="MFC5438251.1"/>
    </source>
</evidence>
<dbReference type="InterPro" id="IPR036900">
    <property type="entry name" value="A-D-PHexomutase_C_sf"/>
</dbReference>
<evidence type="ECO:0000256" key="7">
    <source>
        <dbReference type="NCBIfam" id="TIGR01132"/>
    </source>
</evidence>
<dbReference type="CDD" id="cd05801">
    <property type="entry name" value="PGM_like3"/>
    <property type="match status" value="1"/>
</dbReference>
<dbReference type="Gene3D" id="3.30.310.50">
    <property type="entry name" value="Alpha-D-phosphohexomutase, C-terminal domain"/>
    <property type="match status" value="1"/>
</dbReference>
<dbReference type="InterPro" id="IPR005852">
    <property type="entry name" value="PGM_a-D-Glc-sp"/>
</dbReference>